<evidence type="ECO:0000313" key="3">
    <source>
        <dbReference type="Proteomes" id="UP000000739"/>
    </source>
</evidence>
<dbReference type="InterPro" id="IPR047589">
    <property type="entry name" value="DUF11_rpt"/>
</dbReference>
<reference evidence="2 3" key="1">
    <citation type="journal article" date="2012" name="Environ. Microbiol.">
        <title>The genome sequence of Desulfatibacillum alkenivorans AK-01: a blueprint for anaerobic alkane oxidation.</title>
        <authorList>
            <person name="Callaghan A.V."/>
            <person name="Morris B.E."/>
            <person name="Pereira I.A."/>
            <person name="McInerney M.J."/>
            <person name="Austin R.N."/>
            <person name="Groves J.T."/>
            <person name="Kukor J.J."/>
            <person name="Suflita J.M."/>
            <person name="Young L.Y."/>
            <person name="Zylstra G.J."/>
            <person name="Wawrik B."/>
        </authorList>
    </citation>
    <scope>NUCLEOTIDE SEQUENCE [LARGE SCALE GENOMIC DNA]</scope>
    <source>
        <strain evidence="2 3">AK-01</strain>
    </source>
</reference>
<organism evidence="2 3">
    <name type="scientific">Desulfatibacillum aliphaticivorans</name>
    <dbReference type="NCBI Taxonomy" id="218208"/>
    <lineage>
        <taxon>Bacteria</taxon>
        <taxon>Pseudomonadati</taxon>
        <taxon>Thermodesulfobacteriota</taxon>
        <taxon>Desulfobacteria</taxon>
        <taxon>Desulfobacterales</taxon>
        <taxon>Desulfatibacillaceae</taxon>
        <taxon>Desulfatibacillum</taxon>
    </lineage>
</organism>
<name>B8F9Z1_DESAL</name>
<evidence type="ECO:0000256" key="1">
    <source>
        <dbReference type="SAM" id="SignalP"/>
    </source>
</evidence>
<proteinExistence type="predicted"/>
<feature type="chain" id="PRO_5002871963" description="DUF11 domain-containing protein" evidence="1">
    <location>
        <begin position="25"/>
        <end position="164"/>
    </location>
</feature>
<feature type="signal peptide" evidence="1">
    <location>
        <begin position="1"/>
        <end position="24"/>
    </location>
</feature>
<dbReference type="eggNOG" id="COG4719">
    <property type="taxonomic scope" value="Bacteria"/>
</dbReference>
<keyword evidence="3" id="KW-1185">Reference proteome</keyword>
<evidence type="ECO:0008006" key="4">
    <source>
        <dbReference type="Google" id="ProtNLM"/>
    </source>
</evidence>
<keyword evidence="1" id="KW-0732">Signal</keyword>
<gene>
    <name evidence="2" type="ordered locus">Dalk_1387</name>
</gene>
<sequence length="164" mass="17759">MRQTVCSILVLLLTALSLAMPAMAEEGAIELKSEALMETTVVNDQGVEEKVIGPVDKVVPGSAVIYRITYKHVGQEPATDVFVTNPIPEHMFYLDGTSKGTNAIIKFSVDGGATFDFPGNLKIKNADGTERNATAKDYTHVRWTFNEPLLPGSTGVLEFSAQLE</sequence>
<evidence type="ECO:0000313" key="2">
    <source>
        <dbReference type="EMBL" id="ACL03087.1"/>
    </source>
</evidence>
<protein>
    <recommendedName>
        <fullName evidence="4">DUF11 domain-containing protein</fullName>
    </recommendedName>
</protein>
<dbReference type="NCBIfam" id="TIGR01451">
    <property type="entry name" value="B_ant_repeat"/>
    <property type="match status" value="1"/>
</dbReference>
<dbReference type="Proteomes" id="UP000000739">
    <property type="component" value="Chromosome"/>
</dbReference>
<dbReference type="EMBL" id="CP001322">
    <property type="protein sequence ID" value="ACL03087.1"/>
    <property type="molecule type" value="Genomic_DNA"/>
</dbReference>
<dbReference type="HOGENOM" id="CLU_110275_3_1_7"/>
<dbReference type="KEGG" id="dal:Dalk_1387"/>
<dbReference type="AlphaFoldDB" id="B8F9Z1"/>
<accession>B8F9Z1</accession>
<dbReference type="RefSeq" id="WP_012610522.1">
    <property type="nucleotide sequence ID" value="NC_011768.1"/>
</dbReference>